<proteinExistence type="predicted"/>
<feature type="region of interest" description="Disordered" evidence="1">
    <location>
        <begin position="488"/>
        <end position="586"/>
    </location>
</feature>
<comment type="caution">
    <text evidence="3">The sequence shown here is derived from an EMBL/GenBank/DDBJ whole genome shotgun (WGS) entry which is preliminary data.</text>
</comment>
<name>A0AA38X0N2_9EURO</name>
<organism evidence="3 4">
    <name type="scientific">Cladophialophora chaetospira</name>
    <dbReference type="NCBI Taxonomy" id="386627"/>
    <lineage>
        <taxon>Eukaryota</taxon>
        <taxon>Fungi</taxon>
        <taxon>Dikarya</taxon>
        <taxon>Ascomycota</taxon>
        <taxon>Pezizomycotina</taxon>
        <taxon>Eurotiomycetes</taxon>
        <taxon>Chaetothyriomycetidae</taxon>
        <taxon>Chaetothyriales</taxon>
        <taxon>Herpotrichiellaceae</taxon>
        <taxon>Cladophialophora</taxon>
    </lineage>
</organism>
<dbReference type="InterPro" id="IPR055494">
    <property type="entry name" value="DUF7066"/>
</dbReference>
<accession>A0AA38X0N2</accession>
<feature type="region of interest" description="Disordered" evidence="1">
    <location>
        <begin position="62"/>
        <end position="92"/>
    </location>
</feature>
<feature type="compositionally biased region" description="Pro residues" evidence="1">
    <location>
        <begin position="154"/>
        <end position="164"/>
    </location>
</feature>
<keyword evidence="4" id="KW-1185">Reference proteome</keyword>
<gene>
    <name evidence="3" type="ORF">H2200_010737</name>
</gene>
<dbReference type="Proteomes" id="UP001172673">
    <property type="component" value="Unassembled WGS sequence"/>
</dbReference>
<feature type="region of interest" description="Disordered" evidence="1">
    <location>
        <begin position="307"/>
        <end position="421"/>
    </location>
</feature>
<reference evidence="3" key="1">
    <citation type="submission" date="2022-10" db="EMBL/GenBank/DDBJ databases">
        <title>Culturing micro-colonial fungi from biological soil crusts in the Mojave desert and describing Neophaeococcomyces mojavensis, and introducing the new genera and species Taxawa tesnikishii.</title>
        <authorList>
            <person name="Kurbessoian T."/>
            <person name="Stajich J.E."/>
        </authorList>
    </citation>
    <scope>NUCLEOTIDE SEQUENCE</scope>
    <source>
        <strain evidence="3">TK_41</strain>
    </source>
</reference>
<protein>
    <recommendedName>
        <fullName evidence="2">DUF7066 domain-containing protein</fullName>
    </recommendedName>
</protein>
<feature type="compositionally biased region" description="Polar residues" evidence="1">
    <location>
        <begin position="356"/>
        <end position="375"/>
    </location>
</feature>
<feature type="compositionally biased region" description="Polar residues" evidence="1">
    <location>
        <begin position="208"/>
        <end position="224"/>
    </location>
</feature>
<dbReference type="EMBL" id="JAPDRK010000018">
    <property type="protein sequence ID" value="KAJ9604623.1"/>
    <property type="molecule type" value="Genomic_DNA"/>
</dbReference>
<dbReference type="Pfam" id="PF23217">
    <property type="entry name" value="DUF7066"/>
    <property type="match status" value="1"/>
</dbReference>
<evidence type="ECO:0000313" key="4">
    <source>
        <dbReference type="Proteomes" id="UP001172673"/>
    </source>
</evidence>
<feature type="region of interest" description="Disordered" evidence="1">
    <location>
        <begin position="147"/>
        <end position="224"/>
    </location>
</feature>
<feature type="compositionally biased region" description="Polar residues" evidence="1">
    <location>
        <begin position="521"/>
        <end position="546"/>
    </location>
</feature>
<evidence type="ECO:0000259" key="2">
    <source>
        <dbReference type="Pfam" id="PF23217"/>
    </source>
</evidence>
<sequence length="586" mass="63978">MAINWRLRSNVFQLLAAVYSELGEEAFKGRYASIAQYFGPEASYDAIKSFFAKEVSKASCQLKAQAPHHRGSGRGIPTRSSAGPSRRPPHLYFDDEDISILTQREIEAVEARFGHSLRAPAKRPRVIKASPPPSPEPEVVYSAPVSVSLDEPDPAPSPGPPPNPARTNHVAGVPSHSTVQSDAYYTAPEDVGPSRKRRVSEVQDSIEPDTTANTRQSATPQSESFGYVTNQGQYRCALCLSQLPSQEDLNRHEQVSQEHLRNLRIAAKLARGREKLAQVTRVLEARRHHNTPVPLQPLRMQGIPELSRPQVQSDQSDATGRRESSVQATPSDTIEVRQACVTNEDEERERFASPAQGYNTMTTPAPQPEPENTVNKGKARAISIASSAPPMQPPPRLEASQLRTPSQPPFSPDTRPTTARTEIGTLNTPHTAKTAFMPPPQQVQDHPPRGTANVPGFSTTDIADIMRSTEIMIQLIGHVQKEAKAVAEAHSENTSFDSGIQLRDRVDEEGNGQDTEPYKANSASESETLDASSSGSAAKTHSQTPLQAPGIEVFHGLKRQRGDVGGRGKRNKRQDTGSEVSFIVLE</sequence>
<feature type="compositionally biased region" description="Polar residues" evidence="1">
    <location>
        <begin position="309"/>
        <end position="318"/>
    </location>
</feature>
<dbReference type="AlphaFoldDB" id="A0AA38X0N2"/>
<evidence type="ECO:0000313" key="3">
    <source>
        <dbReference type="EMBL" id="KAJ9604623.1"/>
    </source>
</evidence>
<feature type="domain" description="DUF7066" evidence="2">
    <location>
        <begin position="226"/>
        <end position="278"/>
    </location>
</feature>
<evidence type="ECO:0000256" key="1">
    <source>
        <dbReference type="SAM" id="MobiDB-lite"/>
    </source>
</evidence>